<dbReference type="GO" id="GO:0070040">
    <property type="term" value="F:rRNA (adenine(2503)-C2-)-methyltransferase activity"/>
    <property type="evidence" value="ECO:0007669"/>
    <property type="project" value="UniProtKB-UniRule"/>
</dbReference>
<dbReference type="InterPro" id="IPR007197">
    <property type="entry name" value="rSAM"/>
</dbReference>
<evidence type="ECO:0000256" key="2">
    <source>
        <dbReference type="ARBA" id="ARBA00007544"/>
    </source>
</evidence>
<comment type="cofactor">
    <cofactor evidence="14">
        <name>[4Fe-4S] cluster</name>
        <dbReference type="ChEBI" id="CHEBI:49883"/>
    </cofactor>
    <text evidence="14">Binds 1 [4Fe-4S] cluster. The cluster is coordinated with 3 cysteines and an exchangeable S-adenosyl-L-methionine.</text>
</comment>
<feature type="active site" description="Proton acceptor" evidence="14">
    <location>
        <position position="132"/>
    </location>
</feature>
<keyword evidence="4 14" id="KW-0963">Cytoplasm</keyword>
<evidence type="ECO:0000256" key="11">
    <source>
        <dbReference type="ARBA" id="ARBA00023004"/>
    </source>
</evidence>
<evidence type="ECO:0000256" key="13">
    <source>
        <dbReference type="ARBA" id="ARBA00023157"/>
    </source>
</evidence>
<dbReference type="EMBL" id="CADCWH010000176">
    <property type="protein sequence ID" value="CAA9553599.1"/>
    <property type="molecule type" value="Genomic_DNA"/>
</dbReference>
<evidence type="ECO:0000256" key="8">
    <source>
        <dbReference type="ARBA" id="ARBA00022691"/>
    </source>
</evidence>
<dbReference type="GO" id="GO:0002935">
    <property type="term" value="F:tRNA (adenine(37)-C2)-methyltransferase activity"/>
    <property type="evidence" value="ECO:0007669"/>
    <property type="project" value="UniProtKB-UniRule"/>
</dbReference>
<comment type="similarity">
    <text evidence="2 14">Belongs to the radical SAM superfamily. RlmN family.</text>
</comment>
<dbReference type="SFLD" id="SFLDS00029">
    <property type="entry name" value="Radical_SAM"/>
    <property type="match status" value="1"/>
</dbReference>
<dbReference type="Gene3D" id="1.10.150.530">
    <property type="match status" value="1"/>
</dbReference>
<feature type="domain" description="Radical SAM core" evidence="15">
    <location>
        <begin position="138"/>
        <end position="373"/>
    </location>
</feature>
<comment type="function">
    <text evidence="14">Specifically methylates position 2 of adenine 2503 in 23S rRNA and position 2 of adenine 37 in tRNAs.</text>
</comment>
<evidence type="ECO:0000256" key="12">
    <source>
        <dbReference type="ARBA" id="ARBA00023014"/>
    </source>
</evidence>
<feature type="active site" description="S-methylcysteine intermediate" evidence="14">
    <location>
        <position position="378"/>
    </location>
</feature>
<keyword evidence="13 14" id="KW-1015">Disulfide bond</keyword>
<keyword evidence="5 14" id="KW-0698">rRNA processing</keyword>
<dbReference type="GO" id="GO:0046872">
    <property type="term" value="F:metal ion binding"/>
    <property type="evidence" value="ECO:0007669"/>
    <property type="project" value="UniProtKB-KW"/>
</dbReference>
<dbReference type="PIRSF" id="PIRSF006004">
    <property type="entry name" value="CHP00048"/>
    <property type="match status" value="1"/>
</dbReference>
<evidence type="ECO:0000256" key="3">
    <source>
        <dbReference type="ARBA" id="ARBA00022485"/>
    </source>
</evidence>
<keyword evidence="12 14" id="KW-0411">Iron-sulfur</keyword>
<dbReference type="PROSITE" id="PS51918">
    <property type="entry name" value="RADICAL_SAM"/>
    <property type="match status" value="1"/>
</dbReference>
<dbReference type="Gene3D" id="3.20.20.70">
    <property type="entry name" value="Aldolase class I"/>
    <property type="match status" value="1"/>
</dbReference>
<keyword evidence="9 14" id="KW-0819">tRNA processing</keyword>
<keyword evidence="11 14" id="KW-0408">Iron</keyword>
<dbReference type="InterPro" id="IPR004383">
    <property type="entry name" value="rRNA_lsu_MTrfase_RlmN/Cfr"/>
</dbReference>
<evidence type="ECO:0000256" key="1">
    <source>
        <dbReference type="ARBA" id="ARBA00004496"/>
    </source>
</evidence>
<dbReference type="FunFam" id="3.20.20.70:FF:000014">
    <property type="entry name" value="Probable dual-specificity RNA methyltransferase RlmN"/>
    <property type="match status" value="1"/>
</dbReference>
<feature type="binding site" evidence="14">
    <location>
        <position position="156"/>
    </location>
    <ligand>
        <name>[4Fe-4S] cluster</name>
        <dbReference type="ChEBI" id="CHEBI:49883"/>
        <note>4Fe-4S-S-AdoMet</note>
    </ligand>
</feature>
<dbReference type="InterPro" id="IPR027492">
    <property type="entry name" value="RNA_MTrfase_RlmN"/>
</dbReference>
<feature type="binding site" evidence="14">
    <location>
        <position position="159"/>
    </location>
    <ligand>
        <name>[4Fe-4S] cluster</name>
        <dbReference type="ChEBI" id="CHEBI:49883"/>
        <note>4Fe-4S-S-AdoMet</note>
    </ligand>
</feature>
<dbReference type="InterPro" id="IPR058240">
    <property type="entry name" value="rSAM_sf"/>
</dbReference>
<dbReference type="Pfam" id="PF21016">
    <property type="entry name" value="RlmN_N"/>
    <property type="match status" value="1"/>
</dbReference>
<comment type="subcellular location">
    <subcellularLocation>
        <location evidence="1 14">Cytoplasm</location>
    </subcellularLocation>
</comment>
<dbReference type="NCBIfam" id="TIGR00048">
    <property type="entry name" value="rRNA_mod_RlmN"/>
    <property type="match status" value="1"/>
</dbReference>
<comment type="catalytic activity">
    <reaction evidence="14">
        <text>adenosine(37) in tRNA + 2 reduced [2Fe-2S]-[ferredoxin] + 2 S-adenosyl-L-methionine = 2-methyladenosine(37) in tRNA + 5'-deoxyadenosine + L-methionine + 2 oxidized [2Fe-2S]-[ferredoxin] + S-adenosyl-L-homocysteine</text>
        <dbReference type="Rhea" id="RHEA:43332"/>
        <dbReference type="Rhea" id="RHEA-COMP:10000"/>
        <dbReference type="Rhea" id="RHEA-COMP:10001"/>
        <dbReference type="Rhea" id="RHEA-COMP:10162"/>
        <dbReference type="Rhea" id="RHEA-COMP:10485"/>
        <dbReference type="ChEBI" id="CHEBI:17319"/>
        <dbReference type="ChEBI" id="CHEBI:33737"/>
        <dbReference type="ChEBI" id="CHEBI:33738"/>
        <dbReference type="ChEBI" id="CHEBI:57844"/>
        <dbReference type="ChEBI" id="CHEBI:57856"/>
        <dbReference type="ChEBI" id="CHEBI:59789"/>
        <dbReference type="ChEBI" id="CHEBI:74411"/>
        <dbReference type="ChEBI" id="CHEBI:74497"/>
        <dbReference type="EC" id="2.1.1.192"/>
    </reaction>
</comment>
<reference evidence="16" key="1">
    <citation type="submission" date="2020-02" db="EMBL/GenBank/DDBJ databases">
        <authorList>
            <person name="Meier V. D."/>
        </authorList>
    </citation>
    <scope>NUCLEOTIDE SEQUENCE</scope>
    <source>
        <strain evidence="16">AVDCRST_MAG70</strain>
    </source>
</reference>
<keyword evidence="3 14" id="KW-0004">4Fe-4S</keyword>
<keyword evidence="7 14" id="KW-0808">Transferase</keyword>
<proteinExistence type="inferred from homology"/>
<feature type="binding site" evidence="14">
    <location>
        <begin position="257"/>
        <end position="259"/>
    </location>
    <ligand>
        <name>S-adenosyl-L-methionine</name>
        <dbReference type="ChEBI" id="CHEBI:59789"/>
    </ligand>
</feature>
<keyword evidence="6 14" id="KW-0489">Methyltransferase</keyword>
<feature type="binding site" evidence="14">
    <location>
        <begin position="202"/>
        <end position="203"/>
    </location>
    <ligand>
        <name>S-adenosyl-L-methionine</name>
        <dbReference type="ChEBI" id="CHEBI:59789"/>
    </ligand>
</feature>
<dbReference type="SFLD" id="SFLDF00275">
    <property type="entry name" value="adenosine_C2_methyltransferase"/>
    <property type="match status" value="1"/>
</dbReference>
<evidence type="ECO:0000256" key="14">
    <source>
        <dbReference type="HAMAP-Rule" id="MF_01849"/>
    </source>
</evidence>
<dbReference type="InterPro" id="IPR048641">
    <property type="entry name" value="RlmN_N"/>
</dbReference>
<evidence type="ECO:0000256" key="9">
    <source>
        <dbReference type="ARBA" id="ARBA00022694"/>
    </source>
</evidence>
<gene>
    <name evidence="14" type="primary">rlmN</name>
    <name evidence="16" type="ORF">AVDCRST_MAG70-1120</name>
</gene>
<dbReference type="Pfam" id="PF04055">
    <property type="entry name" value="Radical_SAM"/>
    <property type="match status" value="1"/>
</dbReference>
<feature type="binding site" evidence="14">
    <location>
        <position position="152"/>
    </location>
    <ligand>
        <name>[4Fe-4S] cluster</name>
        <dbReference type="ChEBI" id="CHEBI:49883"/>
        <note>4Fe-4S-S-AdoMet</note>
    </ligand>
</feature>
<dbReference type="PANTHER" id="PTHR30544:SF5">
    <property type="entry name" value="RADICAL SAM CORE DOMAIN-CONTAINING PROTEIN"/>
    <property type="match status" value="1"/>
</dbReference>
<keyword evidence="8 14" id="KW-0949">S-adenosyl-L-methionine</keyword>
<evidence type="ECO:0000256" key="6">
    <source>
        <dbReference type="ARBA" id="ARBA00022603"/>
    </source>
</evidence>
<evidence type="ECO:0000313" key="16">
    <source>
        <dbReference type="EMBL" id="CAA9553599.1"/>
    </source>
</evidence>
<dbReference type="GO" id="GO:0019843">
    <property type="term" value="F:rRNA binding"/>
    <property type="evidence" value="ECO:0007669"/>
    <property type="project" value="UniProtKB-UniRule"/>
</dbReference>
<comment type="catalytic activity">
    <reaction evidence="14">
        <text>adenosine(2503) in 23S rRNA + 2 reduced [2Fe-2S]-[ferredoxin] + 2 S-adenosyl-L-methionine = 2-methyladenosine(2503) in 23S rRNA + 5'-deoxyadenosine + L-methionine + 2 oxidized [2Fe-2S]-[ferredoxin] + S-adenosyl-L-homocysteine</text>
        <dbReference type="Rhea" id="RHEA:42916"/>
        <dbReference type="Rhea" id="RHEA-COMP:10000"/>
        <dbReference type="Rhea" id="RHEA-COMP:10001"/>
        <dbReference type="Rhea" id="RHEA-COMP:10152"/>
        <dbReference type="Rhea" id="RHEA-COMP:10282"/>
        <dbReference type="ChEBI" id="CHEBI:17319"/>
        <dbReference type="ChEBI" id="CHEBI:33737"/>
        <dbReference type="ChEBI" id="CHEBI:33738"/>
        <dbReference type="ChEBI" id="CHEBI:57844"/>
        <dbReference type="ChEBI" id="CHEBI:57856"/>
        <dbReference type="ChEBI" id="CHEBI:59789"/>
        <dbReference type="ChEBI" id="CHEBI:74411"/>
        <dbReference type="ChEBI" id="CHEBI:74497"/>
        <dbReference type="EC" id="2.1.1.192"/>
    </reaction>
</comment>
<dbReference type="GO" id="GO:0051539">
    <property type="term" value="F:4 iron, 4 sulfur cluster binding"/>
    <property type="evidence" value="ECO:0007669"/>
    <property type="project" value="UniProtKB-UniRule"/>
</dbReference>
<name>A0A6J4UMZ2_9BACT</name>
<organism evidence="16">
    <name type="scientific">uncultured Thermomicrobiales bacterium</name>
    <dbReference type="NCBI Taxonomy" id="1645740"/>
    <lineage>
        <taxon>Bacteria</taxon>
        <taxon>Pseudomonadati</taxon>
        <taxon>Thermomicrobiota</taxon>
        <taxon>Thermomicrobia</taxon>
        <taxon>Thermomicrobiales</taxon>
        <taxon>environmental samples</taxon>
    </lineage>
</organism>
<dbReference type="InterPro" id="IPR040072">
    <property type="entry name" value="Methyltransferase_A"/>
</dbReference>
<comment type="caution">
    <text evidence="14">Lacks conserved residue(s) required for the propagation of feature annotation.</text>
</comment>
<dbReference type="GO" id="GO:0005737">
    <property type="term" value="C:cytoplasm"/>
    <property type="evidence" value="ECO:0007669"/>
    <property type="project" value="UniProtKB-SubCell"/>
</dbReference>
<dbReference type="PANTHER" id="PTHR30544">
    <property type="entry name" value="23S RRNA METHYLTRANSFERASE"/>
    <property type="match status" value="1"/>
</dbReference>
<dbReference type="InterPro" id="IPR013785">
    <property type="entry name" value="Aldolase_TIM"/>
</dbReference>
<dbReference type="SFLD" id="SFLDG01062">
    <property type="entry name" value="methyltransferase_(Class_A)"/>
    <property type="match status" value="1"/>
</dbReference>
<dbReference type="GO" id="GO:0000049">
    <property type="term" value="F:tRNA binding"/>
    <property type="evidence" value="ECO:0007669"/>
    <property type="project" value="UniProtKB-UniRule"/>
</dbReference>
<evidence type="ECO:0000256" key="5">
    <source>
        <dbReference type="ARBA" id="ARBA00022552"/>
    </source>
</evidence>
<accession>A0A6J4UMZ2</accession>
<evidence type="ECO:0000256" key="10">
    <source>
        <dbReference type="ARBA" id="ARBA00022723"/>
    </source>
</evidence>
<dbReference type="AlphaFoldDB" id="A0A6J4UMZ2"/>
<dbReference type="HAMAP" id="MF_01849">
    <property type="entry name" value="RNA_methyltr_RlmN"/>
    <property type="match status" value="1"/>
</dbReference>
<feature type="binding site" evidence="14">
    <location>
        <position position="234"/>
    </location>
    <ligand>
        <name>S-adenosyl-L-methionine</name>
        <dbReference type="ChEBI" id="CHEBI:59789"/>
    </ligand>
</feature>
<sequence>MYVMVNLLPAPTSSPTQPLDTPRQAVAMAPRRSRPMPRAERPVSLYDLTLDELVTGLGQRGHAPYRARQLYEWAYGHLAEDYGVMTPLPKALRAELTAELPISTLTAVRDLETDDGETIKTLYRTFDGEFVETVLMLYPDRATVCVSCQVGCAVGCAFCATGLGGLTRNLSAGEMMAQVVGAARQAKARGRSLTNLVMMGMGEPLQAYDATMRFIGILHDPAGMGFGARRITISTSGVVPKIDALAEQPLPINLAVSLHAPNDELRDRLVPLNRRYPVADLLDACERYARTTGRRVSFEYALMAGINDGDDVARELAEVLRARDIPCHVNLIPLNPVDLLPYERPSQAGIDRFAAILSAGGIATTVRYSRGVEIAAACGQLRAQAHGAMNAKAGAEQEATGTSGRA</sequence>
<comment type="miscellaneous">
    <text evidence="14">Reaction proceeds by a ping-pong mechanism involving intermediate methylation of a conserved cysteine residue.</text>
</comment>
<evidence type="ECO:0000256" key="4">
    <source>
        <dbReference type="ARBA" id="ARBA00022490"/>
    </source>
</evidence>
<dbReference type="SUPFAM" id="SSF102114">
    <property type="entry name" value="Radical SAM enzymes"/>
    <property type="match status" value="1"/>
</dbReference>
<dbReference type="GO" id="GO:0070475">
    <property type="term" value="P:rRNA base methylation"/>
    <property type="evidence" value="ECO:0007669"/>
    <property type="project" value="UniProtKB-UniRule"/>
</dbReference>
<keyword evidence="10 14" id="KW-0479">Metal-binding</keyword>
<dbReference type="GO" id="GO:0030488">
    <property type="term" value="P:tRNA methylation"/>
    <property type="evidence" value="ECO:0007669"/>
    <property type="project" value="UniProtKB-UniRule"/>
</dbReference>
<dbReference type="EC" id="2.1.1.192" evidence="14"/>
<evidence type="ECO:0000259" key="15">
    <source>
        <dbReference type="PROSITE" id="PS51918"/>
    </source>
</evidence>
<evidence type="ECO:0000256" key="7">
    <source>
        <dbReference type="ARBA" id="ARBA00022679"/>
    </source>
</evidence>
<feature type="binding site" evidence="14">
    <location>
        <position position="335"/>
    </location>
    <ligand>
        <name>S-adenosyl-L-methionine</name>
        <dbReference type="ChEBI" id="CHEBI:59789"/>
    </ligand>
</feature>
<protein>
    <recommendedName>
        <fullName evidence="14">Probable dual-specificity RNA methyltransferase RlmN</fullName>
        <ecNumber evidence="14">2.1.1.192</ecNumber>
    </recommendedName>
    <alternativeName>
        <fullName evidence="14">23S rRNA (adenine(2503)-C(2))-methyltransferase</fullName>
    </alternativeName>
    <alternativeName>
        <fullName evidence="14">23S rRNA m2A2503 methyltransferase</fullName>
    </alternativeName>
    <alternativeName>
        <fullName evidence="14">Ribosomal RNA large subunit methyltransferase N</fullName>
    </alternativeName>
    <alternativeName>
        <fullName evidence="14">tRNA (adenine(37)-C(2))-methyltransferase</fullName>
    </alternativeName>
    <alternativeName>
        <fullName evidence="14">tRNA m2A37 methyltransferase</fullName>
    </alternativeName>
</protein>